<evidence type="ECO:0000313" key="4">
    <source>
        <dbReference type="EMBL" id="VFU17931.1"/>
    </source>
</evidence>
<accession>A0A485M7F8</accession>
<organism evidence="4">
    <name type="scientific">anaerobic digester metagenome</name>
    <dbReference type="NCBI Taxonomy" id="1263854"/>
    <lineage>
        <taxon>unclassified sequences</taxon>
        <taxon>metagenomes</taxon>
        <taxon>ecological metagenomes</taxon>
    </lineage>
</organism>
<proteinExistence type="inferred from homology"/>
<dbReference type="AlphaFoldDB" id="A0A485M7F8"/>
<comment type="similarity">
    <text evidence="1">Belongs to the bacterial solute-binding protein 9 family.</text>
</comment>
<sequence length="304" mass="33621">MKKGVLFGIVAMIAAVVAGPPAHASSSEGERIEAFVSILPQAYLVQRVGGDHVEVRVLVDEGQEPHTFEPTPAQMAALARSDVYFTVGVPFETALLPRIRSLFPDLRITDTIKGVRLRYFEDEHETHAHHLSDTHAHNGKTPDPHTWLDPGRAKIIAENIALCLKTLDPGHSGEFERNLEQLRQDLDRAHAQISRILEPLKGRRIYVLHPAFGYFCEAYGLEQIALEAEGKEPGAKQLARIIERARGEGVRVIFVQSQFSEKAARAVAESIGGVAVPINPLPRDYLPEIVSLAEEIQRAFFQGP</sequence>
<dbReference type="Gene3D" id="3.40.50.1980">
    <property type="entry name" value="Nitrogenase molybdenum iron protein domain"/>
    <property type="match status" value="2"/>
</dbReference>
<dbReference type="PANTHER" id="PTHR42953:SF3">
    <property type="entry name" value="HIGH-AFFINITY ZINC UPTAKE SYSTEM PROTEIN ZNUA"/>
    <property type="match status" value="1"/>
</dbReference>
<name>A0A485M7F8_9ZZZZ</name>
<dbReference type="PANTHER" id="PTHR42953">
    <property type="entry name" value="HIGH-AFFINITY ZINC UPTAKE SYSTEM PROTEIN ZNUA-RELATED"/>
    <property type="match status" value="1"/>
</dbReference>
<dbReference type="SUPFAM" id="SSF53807">
    <property type="entry name" value="Helical backbone' metal receptor"/>
    <property type="match status" value="1"/>
</dbReference>
<dbReference type="EMBL" id="CAADRM010000142">
    <property type="protein sequence ID" value="VFU17931.1"/>
    <property type="molecule type" value="Genomic_DNA"/>
</dbReference>
<keyword evidence="4" id="KW-0449">Lipoprotein</keyword>
<dbReference type="InterPro" id="IPR006129">
    <property type="entry name" value="AdhesinB"/>
</dbReference>
<dbReference type="PRINTS" id="PR00690">
    <property type="entry name" value="ADHESNFAMILY"/>
</dbReference>
<evidence type="ECO:0000256" key="3">
    <source>
        <dbReference type="ARBA" id="ARBA00022729"/>
    </source>
</evidence>
<protein>
    <submittedName>
        <fullName evidence="4">Manganese ABC transporter substrate-binding lipoprotein</fullName>
    </submittedName>
</protein>
<keyword evidence="3" id="KW-0732">Signal</keyword>
<dbReference type="InterPro" id="IPR050492">
    <property type="entry name" value="Bact_metal-bind_prot9"/>
</dbReference>
<reference evidence="4" key="1">
    <citation type="submission" date="2019-03" db="EMBL/GenBank/DDBJ databases">
        <authorList>
            <person name="Hao L."/>
        </authorList>
    </citation>
    <scope>NUCLEOTIDE SEQUENCE</scope>
</reference>
<evidence type="ECO:0000256" key="2">
    <source>
        <dbReference type="ARBA" id="ARBA00022448"/>
    </source>
</evidence>
<dbReference type="GO" id="GO:0046872">
    <property type="term" value="F:metal ion binding"/>
    <property type="evidence" value="ECO:0007669"/>
    <property type="project" value="InterPro"/>
</dbReference>
<gene>
    <name evidence="4" type="primary">psaA</name>
    <name evidence="4" type="ORF">SCFA_750003</name>
</gene>
<evidence type="ECO:0000256" key="1">
    <source>
        <dbReference type="ARBA" id="ARBA00011028"/>
    </source>
</evidence>
<keyword evidence="2" id="KW-0813">Transport</keyword>
<dbReference type="GO" id="GO:0030001">
    <property type="term" value="P:metal ion transport"/>
    <property type="evidence" value="ECO:0007669"/>
    <property type="project" value="InterPro"/>
</dbReference>
<dbReference type="InterPro" id="IPR006127">
    <property type="entry name" value="ZnuA-like"/>
</dbReference>
<dbReference type="PRINTS" id="PR00691">
    <property type="entry name" value="ADHESINB"/>
</dbReference>
<dbReference type="GO" id="GO:0007155">
    <property type="term" value="P:cell adhesion"/>
    <property type="evidence" value="ECO:0007669"/>
    <property type="project" value="InterPro"/>
</dbReference>
<dbReference type="InterPro" id="IPR006128">
    <property type="entry name" value="Lipoprotein_PsaA-like"/>
</dbReference>
<dbReference type="Pfam" id="PF01297">
    <property type="entry name" value="ZnuA"/>
    <property type="match status" value="1"/>
</dbReference>